<keyword evidence="1" id="KW-0732">Signal</keyword>
<keyword evidence="3" id="KW-1185">Reference proteome</keyword>
<evidence type="ECO:0000256" key="1">
    <source>
        <dbReference type="SAM" id="SignalP"/>
    </source>
</evidence>
<proteinExistence type="predicted"/>
<sequence length="99" mass="11299">MLEFFILSVMCSASFAYRTSYRRPPIPLSTRINFDETNEGMTPGICLDSPEMLKECVCPDDLMAYCKYIKHCPSCPKRLLPVCTNKRRSEIVDPICPLS</sequence>
<evidence type="ECO:0000313" key="3">
    <source>
        <dbReference type="Proteomes" id="UP000801492"/>
    </source>
</evidence>
<organism evidence="2 3">
    <name type="scientific">Ignelater luminosus</name>
    <name type="common">Cucubano</name>
    <name type="synonym">Pyrophorus luminosus</name>
    <dbReference type="NCBI Taxonomy" id="2038154"/>
    <lineage>
        <taxon>Eukaryota</taxon>
        <taxon>Metazoa</taxon>
        <taxon>Ecdysozoa</taxon>
        <taxon>Arthropoda</taxon>
        <taxon>Hexapoda</taxon>
        <taxon>Insecta</taxon>
        <taxon>Pterygota</taxon>
        <taxon>Neoptera</taxon>
        <taxon>Endopterygota</taxon>
        <taxon>Coleoptera</taxon>
        <taxon>Polyphaga</taxon>
        <taxon>Elateriformia</taxon>
        <taxon>Elateroidea</taxon>
        <taxon>Elateridae</taxon>
        <taxon>Agrypninae</taxon>
        <taxon>Pyrophorini</taxon>
        <taxon>Ignelater</taxon>
    </lineage>
</organism>
<dbReference type="Proteomes" id="UP000801492">
    <property type="component" value="Unassembled WGS sequence"/>
</dbReference>
<name>A0A8K0DMY1_IGNLU</name>
<evidence type="ECO:0000313" key="2">
    <source>
        <dbReference type="EMBL" id="KAF2906063.1"/>
    </source>
</evidence>
<accession>A0A8K0DMY1</accession>
<comment type="caution">
    <text evidence="2">The sequence shown here is derived from an EMBL/GenBank/DDBJ whole genome shotgun (WGS) entry which is preliminary data.</text>
</comment>
<protein>
    <submittedName>
        <fullName evidence="2">Uncharacterized protein</fullName>
    </submittedName>
</protein>
<feature type="signal peptide" evidence="1">
    <location>
        <begin position="1"/>
        <end position="16"/>
    </location>
</feature>
<reference evidence="2" key="1">
    <citation type="submission" date="2019-08" db="EMBL/GenBank/DDBJ databases">
        <title>The genome of the North American firefly Photinus pyralis.</title>
        <authorList>
            <consortium name="Photinus pyralis genome working group"/>
            <person name="Fallon T.R."/>
            <person name="Sander Lower S.E."/>
            <person name="Weng J.-K."/>
        </authorList>
    </citation>
    <scope>NUCLEOTIDE SEQUENCE</scope>
    <source>
        <strain evidence="2">TRF0915ILg1</strain>
        <tissue evidence="2">Whole body</tissue>
    </source>
</reference>
<feature type="chain" id="PRO_5035452892" evidence="1">
    <location>
        <begin position="17"/>
        <end position="99"/>
    </location>
</feature>
<dbReference type="AlphaFoldDB" id="A0A8K0DMY1"/>
<gene>
    <name evidence="2" type="ORF">ILUMI_00126</name>
</gene>
<dbReference type="EMBL" id="VTPC01000029">
    <property type="protein sequence ID" value="KAF2906063.1"/>
    <property type="molecule type" value="Genomic_DNA"/>
</dbReference>